<proteinExistence type="predicted"/>
<dbReference type="EMBL" id="CADCXV010000269">
    <property type="protein sequence ID" value="CAB0029202.1"/>
    <property type="molecule type" value="Genomic_DNA"/>
</dbReference>
<feature type="region of interest" description="Disordered" evidence="1">
    <location>
        <begin position="1"/>
        <end position="33"/>
    </location>
</feature>
<accession>A0A6H5HUJ2</accession>
<name>A0A6H5HUJ2_9HYME</name>
<dbReference type="AlphaFoldDB" id="A0A6H5HUJ2"/>
<organism evidence="2 3">
    <name type="scientific">Trichogramma brassicae</name>
    <dbReference type="NCBI Taxonomy" id="86971"/>
    <lineage>
        <taxon>Eukaryota</taxon>
        <taxon>Metazoa</taxon>
        <taxon>Ecdysozoa</taxon>
        <taxon>Arthropoda</taxon>
        <taxon>Hexapoda</taxon>
        <taxon>Insecta</taxon>
        <taxon>Pterygota</taxon>
        <taxon>Neoptera</taxon>
        <taxon>Endopterygota</taxon>
        <taxon>Hymenoptera</taxon>
        <taxon>Apocrita</taxon>
        <taxon>Proctotrupomorpha</taxon>
        <taxon>Chalcidoidea</taxon>
        <taxon>Trichogrammatidae</taxon>
        <taxon>Trichogramma</taxon>
    </lineage>
</organism>
<gene>
    <name evidence="2" type="ORF">TBRA_LOCUS1265</name>
</gene>
<evidence type="ECO:0000313" key="3">
    <source>
        <dbReference type="Proteomes" id="UP000479190"/>
    </source>
</evidence>
<keyword evidence="3" id="KW-1185">Reference proteome</keyword>
<feature type="region of interest" description="Disordered" evidence="1">
    <location>
        <begin position="168"/>
        <end position="195"/>
    </location>
</feature>
<dbReference type="Proteomes" id="UP000479190">
    <property type="component" value="Unassembled WGS sequence"/>
</dbReference>
<evidence type="ECO:0000313" key="2">
    <source>
        <dbReference type="EMBL" id="CAB0029202.1"/>
    </source>
</evidence>
<evidence type="ECO:0000256" key="1">
    <source>
        <dbReference type="SAM" id="MobiDB-lite"/>
    </source>
</evidence>
<protein>
    <submittedName>
        <fullName evidence="2">Uncharacterized protein</fullName>
    </submittedName>
</protein>
<sequence length="303" mass="33445">MEASHVRTIVDMSSSTMSSEKPGRISISETDPAKQSPSKVRALHWWLHYRRADYTSILFEEDIKHNHLMVTSCAGIDSTLRPDSIVERFRLPAAPLRRPSIEVASYEDRGFSSGFSNNVVHAGRTNSAASGPSKRVPHRKSSLNMIYVKSRIIDAHCRSRRALRIGAGSQPRCGRRHFSASTQAAAPHHRRRAPSAPRYISWRAGTLRAFARGAAPAPTSDVRPPALKYRTLRASVFRLWSLSECSLDLPAATSQQGQLGSVNPAETTKLMGFSVNLLLADHGTSSDLGFVNHIVRQVTDLEL</sequence>
<reference evidence="2 3" key="1">
    <citation type="submission" date="2020-02" db="EMBL/GenBank/DDBJ databases">
        <authorList>
            <person name="Ferguson B K."/>
        </authorList>
    </citation>
    <scope>NUCLEOTIDE SEQUENCE [LARGE SCALE GENOMIC DNA]</scope>
</reference>